<feature type="transmembrane region" description="Helical" evidence="1">
    <location>
        <begin position="38"/>
        <end position="57"/>
    </location>
</feature>
<reference evidence="2 3" key="1">
    <citation type="submission" date="2023-08" db="EMBL/GenBank/DDBJ databases">
        <authorList>
            <person name="Kumar R."/>
        </authorList>
    </citation>
    <scope>NUCLEOTIDE SEQUENCE [LARGE SCALE GENOMIC DNA]</scope>
    <source>
        <strain evidence="2 3">LUR13</strain>
    </source>
</reference>
<feature type="transmembrane region" description="Helical" evidence="1">
    <location>
        <begin position="291"/>
        <end position="312"/>
    </location>
</feature>
<feature type="transmembrane region" description="Helical" evidence="1">
    <location>
        <begin position="355"/>
        <end position="372"/>
    </location>
</feature>
<feature type="transmembrane region" description="Helical" evidence="1">
    <location>
        <begin position="102"/>
        <end position="124"/>
    </location>
</feature>
<organism evidence="2 3">
    <name type="scientific">Psychrobacter faecalis</name>
    <dbReference type="NCBI Taxonomy" id="180588"/>
    <lineage>
        <taxon>Bacteria</taxon>
        <taxon>Pseudomonadati</taxon>
        <taxon>Pseudomonadota</taxon>
        <taxon>Gammaproteobacteria</taxon>
        <taxon>Moraxellales</taxon>
        <taxon>Moraxellaceae</taxon>
        <taxon>Psychrobacter</taxon>
    </lineage>
</organism>
<keyword evidence="1" id="KW-0812">Transmembrane</keyword>
<feature type="transmembrane region" description="Helical" evidence="1">
    <location>
        <begin position="136"/>
        <end position="169"/>
    </location>
</feature>
<protein>
    <recommendedName>
        <fullName evidence="4">Glycosyltransferase RgtA/B/C/D-like domain-containing protein</fullName>
    </recommendedName>
</protein>
<sequence length="381" mass="44297">MTENLLYFDFYQILLTIVILISGTFICLLVGSKQKNDVVIIICIFLWHTFFSFYYWYYTLHNIADSLLYFSKTSNSILNFSPGTRFTETLTYIVTYFLKSNYLNTTLVFNIFGSLGLVFFYLSLKRFFNVLGNYWIIIIFIPSISFWSSGIGKDSVAFLSVCLFLYSIVESKRFKVSLTSAFLLMFMVRPHIAAVMLVSYVVYFIVNAKSHIIIKLLILPIIFVGIIFALSFVQEYVGLENASLSSIGDYVDKRQSYNLSGGSSLDIASMSYPMQMFTYIFRPLPFEAHSLLALVTSLENTLFLFIFLYLLYRSKFNIKYFIQDKNLWLFIYVFLSCTILSITTANLGIATRQKWMFMPVLIYLLLYVLYTYKINNKNLSK</sequence>
<dbReference type="EMBL" id="JAVAJI010000023">
    <property type="protein sequence ID" value="MDP4545697.1"/>
    <property type="molecule type" value="Genomic_DNA"/>
</dbReference>
<name>A0ABT9HIW3_9GAMM</name>
<gene>
    <name evidence="2" type="ORF">Q8P09_11485</name>
</gene>
<proteinExistence type="predicted"/>
<keyword evidence="1" id="KW-1133">Transmembrane helix</keyword>
<comment type="caution">
    <text evidence="2">The sequence shown here is derived from an EMBL/GenBank/DDBJ whole genome shotgun (WGS) entry which is preliminary data.</text>
</comment>
<dbReference type="Proteomes" id="UP001228171">
    <property type="component" value="Unassembled WGS sequence"/>
</dbReference>
<dbReference type="RefSeq" id="WP_305935973.1">
    <property type="nucleotide sequence ID" value="NZ_JAVAJI010000023.1"/>
</dbReference>
<accession>A0ABT9HIW3</accession>
<keyword evidence="3" id="KW-1185">Reference proteome</keyword>
<feature type="transmembrane region" description="Helical" evidence="1">
    <location>
        <begin position="12"/>
        <end position="31"/>
    </location>
</feature>
<feature type="transmembrane region" description="Helical" evidence="1">
    <location>
        <begin position="181"/>
        <end position="206"/>
    </location>
</feature>
<feature type="transmembrane region" description="Helical" evidence="1">
    <location>
        <begin position="327"/>
        <end position="349"/>
    </location>
</feature>
<evidence type="ECO:0000313" key="3">
    <source>
        <dbReference type="Proteomes" id="UP001228171"/>
    </source>
</evidence>
<feature type="transmembrane region" description="Helical" evidence="1">
    <location>
        <begin position="213"/>
        <end position="233"/>
    </location>
</feature>
<evidence type="ECO:0008006" key="4">
    <source>
        <dbReference type="Google" id="ProtNLM"/>
    </source>
</evidence>
<keyword evidence="1" id="KW-0472">Membrane</keyword>
<evidence type="ECO:0000313" key="2">
    <source>
        <dbReference type="EMBL" id="MDP4545697.1"/>
    </source>
</evidence>
<evidence type="ECO:0000256" key="1">
    <source>
        <dbReference type="SAM" id="Phobius"/>
    </source>
</evidence>